<dbReference type="SMART" id="SM00248">
    <property type="entry name" value="ANK"/>
    <property type="match status" value="3"/>
</dbReference>
<keyword evidence="2" id="KW-0040">ANK repeat</keyword>
<proteinExistence type="predicted"/>
<dbReference type="InterPro" id="IPR027417">
    <property type="entry name" value="P-loop_NTPase"/>
</dbReference>
<name>A0AA38SG12_9PEZI</name>
<dbReference type="PROSITE" id="PS50297">
    <property type="entry name" value="ANK_REP_REGION"/>
    <property type="match status" value="2"/>
</dbReference>
<feature type="repeat" description="ANK" evidence="2">
    <location>
        <begin position="753"/>
        <end position="785"/>
    </location>
</feature>
<keyword evidence="5" id="KW-1185">Reference proteome</keyword>
<dbReference type="SUPFAM" id="SSF52540">
    <property type="entry name" value="P-loop containing nucleoside triphosphate hydrolases"/>
    <property type="match status" value="1"/>
</dbReference>
<keyword evidence="1" id="KW-0677">Repeat</keyword>
<protein>
    <submittedName>
        <fullName evidence="4">Ankyrin repeat protein</fullName>
    </submittedName>
</protein>
<accession>A0AA38SG12</accession>
<feature type="domain" description="Nephrocystin 3-like N-terminal" evidence="3">
    <location>
        <begin position="217"/>
        <end position="383"/>
    </location>
</feature>
<dbReference type="InterPro" id="IPR002110">
    <property type="entry name" value="Ankyrin_rpt"/>
</dbReference>
<dbReference type="Gene3D" id="1.25.40.20">
    <property type="entry name" value="Ankyrin repeat-containing domain"/>
    <property type="match status" value="1"/>
</dbReference>
<dbReference type="PANTHER" id="PTHR10039">
    <property type="entry name" value="AMELOGENIN"/>
    <property type="match status" value="1"/>
</dbReference>
<reference evidence="4" key="1">
    <citation type="submission" date="2022-07" db="EMBL/GenBank/DDBJ databases">
        <title>Fungi with potential for degradation of polypropylene.</title>
        <authorList>
            <person name="Gostincar C."/>
        </authorList>
    </citation>
    <scope>NUCLEOTIDE SEQUENCE</scope>
    <source>
        <strain evidence="4">EXF-13308</strain>
    </source>
</reference>
<evidence type="ECO:0000313" key="4">
    <source>
        <dbReference type="EMBL" id="KAJ9157857.1"/>
    </source>
</evidence>
<comment type="caution">
    <text evidence="4">The sequence shown here is derived from an EMBL/GenBank/DDBJ whole genome shotgun (WGS) entry which is preliminary data.</text>
</comment>
<dbReference type="InterPro" id="IPR056884">
    <property type="entry name" value="NPHP3-like_N"/>
</dbReference>
<dbReference type="InterPro" id="IPR036770">
    <property type="entry name" value="Ankyrin_rpt-contain_sf"/>
</dbReference>
<dbReference type="Pfam" id="PF12796">
    <property type="entry name" value="Ank_2"/>
    <property type="match status" value="1"/>
</dbReference>
<evidence type="ECO:0000256" key="2">
    <source>
        <dbReference type="PROSITE-ProRule" id="PRU00023"/>
    </source>
</evidence>
<dbReference type="Gene3D" id="3.40.50.300">
    <property type="entry name" value="P-loop containing nucleotide triphosphate hydrolases"/>
    <property type="match status" value="1"/>
</dbReference>
<evidence type="ECO:0000313" key="5">
    <source>
        <dbReference type="Proteomes" id="UP001174694"/>
    </source>
</evidence>
<gene>
    <name evidence="4" type="ORF">NKR23_g291</name>
</gene>
<dbReference type="AlphaFoldDB" id="A0AA38SG12"/>
<dbReference type="SUPFAM" id="SSF48403">
    <property type="entry name" value="Ankyrin repeat"/>
    <property type="match status" value="1"/>
</dbReference>
<feature type="repeat" description="ANK" evidence="2">
    <location>
        <begin position="720"/>
        <end position="752"/>
    </location>
</feature>
<organism evidence="4 5">
    <name type="scientific">Pleurostoma richardsiae</name>
    <dbReference type="NCBI Taxonomy" id="41990"/>
    <lineage>
        <taxon>Eukaryota</taxon>
        <taxon>Fungi</taxon>
        <taxon>Dikarya</taxon>
        <taxon>Ascomycota</taxon>
        <taxon>Pezizomycotina</taxon>
        <taxon>Sordariomycetes</taxon>
        <taxon>Sordariomycetidae</taxon>
        <taxon>Calosphaeriales</taxon>
        <taxon>Pleurostomataceae</taxon>
        <taxon>Pleurostoma</taxon>
    </lineage>
</organism>
<dbReference type="PANTHER" id="PTHR10039:SF16">
    <property type="entry name" value="GPI INOSITOL-DEACYLASE"/>
    <property type="match status" value="1"/>
</dbReference>
<dbReference type="Proteomes" id="UP001174694">
    <property type="component" value="Unassembled WGS sequence"/>
</dbReference>
<dbReference type="EMBL" id="JANBVO010000001">
    <property type="protein sequence ID" value="KAJ9157857.1"/>
    <property type="molecule type" value="Genomic_DNA"/>
</dbReference>
<dbReference type="PROSITE" id="PS50088">
    <property type="entry name" value="ANK_REPEAT"/>
    <property type="match status" value="2"/>
</dbReference>
<sequence length="869" mass="96512">MDPLSITVSVIAVIQATNKALSICFGIRAAYAKAPSELVHLIEETKALRDILEALQFALEGILSSPRSEKTGVSDIFWTPVRKAVGDCQLVLTDLERQLEGFSAPQTLGSGTKRGVLTAALRLYFKGRELGDLLERIERCKSRLSLAITAHQSVFLLDIRKTTITWQDRLEATTTRIERMVETLTPKRTEYHEVAKWLSPYSPRESHQSAVQLHQAGTSGWLVNSSLFNEWFRGGTSLLWLNGYPGSGKTILFSHVTEFIMNSTSELDPETLVAYAYCDFRNPESCDLNNIFGSLLAQCCVALNFFPQALLDAYRASQEAGHGNGPPLDLLKACMASIVSDHKAYILVDALDESTDPASLVTPLKDLCLKHIATQAKVFVTGRNIEILEESLGSVPRLTLSNYAKDIGDDIRTYIGSRLQSDRRLQWLSSDIQNHISASLNQRSDSMFRWVQCQLDSISSLRTVKAVRKALDDLPQGLEDTYRRILSQVPRGDVPVLRHILEWLCFSVMPIKLTELYEAIGIEPGTESIDPEARLRDPQDILALGNSLFSVSDDGRIHFAHLSVRDYILSLDGRQDLSIPEFRLSSQPANQRLAEICLTYLCLKDFANGPRDTADEYVERLQQYPLLKYASVAWSYHAKATSRDSMAPELEALILKFLSPERRQSFMSWVQVLNANYDFKWNVYPRHATPLYYAASFGLTGIVQSLVSEEVDLDAPGSRFGGTAVHAAAYRSHFPALKVLLDAGADATKADFERVTPLHSAAANGDLEVMRLLLKFGAKVDAKDGMGETAYDWARGAGQMEAAELVRTQVEDRDYENMKGDNEGCSPPLGPISPEAGVPYFPDFYGNRSGLNSSVIVQIEVEGHTTPVL</sequence>
<evidence type="ECO:0000259" key="3">
    <source>
        <dbReference type="Pfam" id="PF24883"/>
    </source>
</evidence>
<evidence type="ECO:0000256" key="1">
    <source>
        <dbReference type="ARBA" id="ARBA00022737"/>
    </source>
</evidence>
<dbReference type="Pfam" id="PF24883">
    <property type="entry name" value="NPHP3_N"/>
    <property type="match status" value="1"/>
</dbReference>
<dbReference type="Pfam" id="PF13857">
    <property type="entry name" value="Ank_5"/>
    <property type="match status" value="1"/>
</dbReference>